<feature type="compositionally biased region" description="Pro residues" evidence="1">
    <location>
        <begin position="317"/>
        <end position="333"/>
    </location>
</feature>
<name>A0ABQ3QMS6_9ACTN</name>
<accession>A0ABQ3QMS6</accession>
<keyword evidence="5" id="KW-1185">Reference proteome</keyword>
<sequence>MTMWTSLDPAAVAVDPGGRTTARLRVRNTGDTVEEYRLSVVGAPAGWARVEPDTLRLYPGSEGTAEISFAPPRSPDAPAGPAPYGIRVEPREHPDLRDVLEGQVTVAPFTEVRAELLPPSLVGRFRGRASVAVDNLGNTPLTASLTLRDETNRLTYDMAPNSVQIAPGRAAFAKLNVRPQHVRWTGRAEQHRITVAVRRSGDDTGLELIGTFDQRPVLPRWLMVAGSAMVTAAVAFVVLWLAFQPKVTTASGELQAGSSAQPVPQGAESPLPSAPVSAPPAAPPGGAPTPAGDGSGGGGGGGGGGDADASELGSGPPVVPPPPKQAKPAPNAPQGPVWDMGYKPDEIVTFAQYRLATLGNENECTLKPGWTAGIIDKATQTSLACYQAHVMRDKKSSMQLTATDKKPGTLGRATLTSMWAQGIRVENVKSGVQHYDVTKLAAALWWANQSSISDADLNHDRDFARKGIDYFKAGQKNGYAMKSDAGLAQAIKDYQVHVGLKATGVADAQTINWLIGGDVKDRGKPGR</sequence>
<dbReference type="InterPro" id="IPR002477">
    <property type="entry name" value="Peptidoglycan-bd-like"/>
</dbReference>
<dbReference type="RefSeq" id="WP_189967459.1">
    <property type="nucleotide sequence ID" value="NZ_BMUA01000019.1"/>
</dbReference>
<evidence type="ECO:0000256" key="2">
    <source>
        <dbReference type="SAM" id="Phobius"/>
    </source>
</evidence>
<keyword evidence="2" id="KW-0472">Membrane</keyword>
<evidence type="ECO:0000313" key="4">
    <source>
        <dbReference type="EMBL" id="GHI38579.1"/>
    </source>
</evidence>
<dbReference type="Pfam" id="PF01471">
    <property type="entry name" value="PG_binding_1"/>
    <property type="match status" value="1"/>
</dbReference>
<comment type="caution">
    <text evidence="4">The sequence shown here is derived from an EMBL/GenBank/DDBJ whole genome shotgun (WGS) entry which is preliminary data.</text>
</comment>
<organism evidence="4 5">
    <name type="scientific">Streptomyces violascens</name>
    <dbReference type="NCBI Taxonomy" id="67381"/>
    <lineage>
        <taxon>Bacteria</taxon>
        <taxon>Bacillati</taxon>
        <taxon>Actinomycetota</taxon>
        <taxon>Actinomycetes</taxon>
        <taxon>Kitasatosporales</taxon>
        <taxon>Streptomycetaceae</taxon>
        <taxon>Streptomyces</taxon>
    </lineage>
</organism>
<gene>
    <name evidence="4" type="ORF">Sviol_29870</name>
</gene>
<feature type="compositionally biased region" description="Pro residues" evidence="1">
    <location>
        <begin position="277"/>
        <end position="287"/>
    </location>
</feature>
<feature type="compositionally biased region" description="Gly residues" evidence="1">
    <location>
        <begin position="293"/>
        <end position="306"/>
    </location>
</feature>
<reference evidence="4" key="1">
    <citation type="submission" date="2024-05" db="EMBL/GenBank/DDBJ databases">
        <title>Whole genome shotgun sequence of Streptomyces violascens NBRC 12920.</title>
        <authorList>
            <person name="Komaki H."/>
            <person name="Tamura T."/>
        </authorList>
    </citation>
    <scope>NUCLEOTIDE SEQUENCE</scope>
    <source>
        <strain evidence="4">NBRC 12920</strain>
    </source>
</reference>
<dbReference type="EMBL" id="BNDY01000008">
    <property type="protein sequence ID" value="GHI38579.1"/>
    <property type="molecule type" value="Genomic_DNA"/>
</dbReference>
<dbReference type="InterPro" id="IPR036365">
    <property type="entry name" value="PGBD-like_sf"/>
</dbReference>
<feature type="region of interest" description="Disordered" evidence="1">
    <location>
        <begin position="255"/>
        <end position="340"/>
    </location>
</feature>
<evidence type="ECO:0000256" key="1">
    <source>
        <dbReference type="SAM" id="MobiDB-lite"/>
    </source>
</evidence>
<feature type="transmembrane region" description="Helical" evidence="2">
    <location>
        <begin position="221"/>
        <end position="243"/>
    </location>
</feature>
<evidence type="ECO:0000313" key="5">
    <source>
        <dbReference type="Proteomes" id="UP001050808"/>
    </source>
</evidence>
<proteinExistence type="predicted"/>
<dbReference type="Proteomes" id="UP001050808">
    <property type="component" value="Unassembled WGS sequence"/>
</dbReference>
<evidence type="ECO:0000259" key="3">
    <source>
        <dbReference type="Pfam" id="PF01471"/>
    </source>
</evidence>
<dbReference type="SUPFAM" id="SSF47090">
    <property type="entry name" value="PGBD-like"/>
    <property type="match status" value="1"/>
</dbReference>
<feature type="domain" description="Peptidoglycan binding-like" evidence="3">
    <location>
        <begin position="482"/>
        <end position="514"/>
    </location>
</feature>
<keyword evidence="2" id="KW-0812">Transmembrane</keyword>
<keyword evidence="2" id="KW-1133">Transmembrane helix</keyword>
<feature type="compositionally biased region" description="Low complexity" evidence="1">
    <location>
        <begin position="267"/>
        <end position="276"/>
    </location>
</feature>
<protein>
    <recommendedName>
        <fullName evidence="3">Peptidoglycan binding-like domain-containing protein</fullName>
    </recommendedName>
</protein>